<dbReference type="PROSITE" id="PS50994">
    <property type="entry name" value="INTEGRASE"/>
    <property type="match status" value="1"/>
</dbReference>
<dbReference type="InterPro" id="IPR015378">
    <property type="entry name" value="Transposase-like_Mu_C"/>
</dbReference>
<dbReference type="InterPro" id="IPR012337">
    <property type="entry name" value="RNaseH-like_sf"/>
</dbReference>
<protein>
    <recommendedName>
        <fullName evidence="1">Integrase catalytic domain-containing protein</fullName>
    </recommendedName>
</protein>
<feature type="domain" description="Integrase catalytic" evidence="1">
    <location>
        <begin position="251"/>
        <end position="462"/>
    </location>
</feature>
<sequence>MKVTLKQIAEKKCVTWKAISKRRKKEHWIPSGTIVIRGQAAELFDLSDLPQDIRELFKDEVEYLPTVYKPEKPVQALPPVEAPQKAKQIALARYDLLRLWQKYRANQKWGSITKTDEEFLKGYNTGKLYPKIYQILGEVSITTLYRWWNYLGGTDDWARLIPGYWDNKKEISLTPIERKKVIDFLLDPRKLKPYTAIKYAKMRLQAEGYQELAADITYKRFIDRWIKENYDKYIWIREGNKAYEDKVGYYVRRDPSMLEVGEILVADGHRLNFQVINPFTGKPCRATMVGYVDWKSYNLAGYEIMIEENTQCIASALRQAIIRLGKIPKICYQDNGKAFRAKYFTGIESFEEASFSGLFARLGIKPVFAKPYNARAKVIEGWFKTFTDQFERLMPSYTGSNIMDKPAWALRNEKFHKALHNEYIPTIYEAIAYIEAWLNWYRQQPCPHIKGKSIGEVFEEGKGSGVDINMLDDLMMEAKVTRIGRHGIRFLGADYWHDSFISMRGTVIVRYSFFDISFVKVYTEDGEYLGIAERVQKVHPMAEQLGTAKDVEAFKRELSKQARLKKSVVSGAKELIARGKTPDLNWSKLIEINPSIVREIERQNVDIPAIEKHIPDEAVKAQAYKNESIPQDETQERPFFGDNLIARYEWHLKNGFKTPEDMEFKQWFETSNIYRMLYQKTAFGG</sequence>
<gene>
    <name evidence="2" type="ORF">ENV75_05080</name>
</gene>
<organism evidence="2">
    <name type="scientific">Thermodesulfovibrio aggregans</name>
    <dbReference type="NCBI Taxonomy" id="86166"/>
    <lineage>
        <taxon>Bacteria</taxon>
        <taxon>Pseudomonadati</taxon>
        <taxon>Nitrospirota</taxon>
        <taxon>Thermodesulfovibrionia</taxon>
        <taxon>Thermodesulfovibrionales</taxon>
        <taxon>Thermodesulfovibrionaceae</taxon>
        <taxon>Thermodesulfovibrio</taxon>
    </lineage>
</organism>
<dbReference type="AlphaFoldDB" id="A0A7C4EKT0"/>
<dbReference type="SUPFAM" id="SSF50610">
    <property type="entry name" value="mu transposase, C-terminal domain"/>
    <property type="match status" value="1"/>
</dbReference>
<dbReference type="Pfam" id="PF09299">
    <property type="entry name" value="Mu-transpos_C"/>
    <property type="match status" value="1"/>
</dbReference>
<dbReference type="InterPro" id="IPR009004">
    <property type="entry name" value="Transposase_Mu_C"/>
</dbReference>
<dbReference type="GO" id="GO:0003676">
    <property type="term" value="F:nucleic acid binding"/>
    <property type="evidence" value="ECO:0007669"/>
    <property type="project" value="InterPro"/>
</dbReference>
<dbReference type="Gene3D" id="3.30.420.10">
    <property type="entry name" value="Ribonuclease H-like superfamily/Ribonuclease H"/>
    <property type="match status" value="1"/>
</dbReference>
<proteinExistence type="predicted"/>
<dbReference type="SUPFAM" id="SSF53098">
    <property type="entry name" value="Ribonuclease H-like"/>
    <property type="match status" value="1"/>
</dbReference>
<reference evidence="2" key="1">
    <citation type="journal article" date="2020" name="mSystems">
        <title>Genome- and Community-Level Interaction Insights into Carbon Utilization and Element Cycling Functions of Hydrothermarchaeota in Hydrothermal Sediment.</title>
        <authorList>
            <person name="Zhou Z."/>
            <person name="Liu Y."/>
            <person name="Xu W."/>
            <person name="Pan J."/>
            <person name="Luo Z.H."/>
            <person name="Li M."/>
        </authorList>
    </citation>
    <scope>NUCLEOTIDE SEQUENCE [LARGE SCALE GENOMIC DNA]</scope>
    <source>
        <strain evidence="2">SpSt-788</strain>
    </source>
</reference>
<name>A0A7C4EKT0_9BACT</name>
<dbReference type="InterPro" id="IPR036397">
    <property type="entry name" value="RNaseH_sf"/>
</dbReference>
<dbReference type="InterPro" id="IPR001584">
    <property type="entry name" value="Integrase_cat-core"/>
</dbReference>
<evidence type="ECO:0000259" key="1">
    <source>
        <dbReference type="PROSITE" id="PS50994"/>
    </source>
</evidence>
<dbReference type="EMBL" id="DTHO01000056">
    <property type="protein sequence ID" value="HGG99803.1"/>
    <property type="molecule type" value="Genomic_DNA"/>
</dbReference>
<accession>A0A7C4EKT0</accession>
<comment type="caution">
    <text evidence="2">The sequence shown here is derived from an EMBL/GenBank/DDBJ whole genome shotgun (WGS) entry which is preliminary data.</text>
</comment>
<evidence type="ECO:0000313" key="2">
    <source>
        <dbReference type="EMBL" id="HGG99803.1"/>
    </source>
</evidence>
<dbReference type="GO" id="GO:0015074">
    <property type="term" value="P:DNA integration"/>
    <property type="evidence" value="ECO:0007669"/>
    <property type="project" value="InterPro"/>
</dbReference>